<dbReference type="SUPFAM" id="SSF48576">
    <property type="entry name" value="Terpenoid synthases"/>
    <property type="match status" value="1"/>
</dbReference>
<organism evidence="9 10">
    <name type="scientific">Corynebacterium pygosceleis</name>
    <dbReference type="NCBI Taxonomy" id="2800406"/>
    <lineage>
        <taxon>Bacteria</taxon>
        <taxon>Bacillati</taxon>
        <taxon>Actinomycetota</taxon>
        <taxon>Actinomycetes</taxon>
        <taxon>Mycobacteriales</taxon>
        <taxon>Corynebacteriaceae</taxon>
        <taxon>Corynebacterium</taxon>
    </lineage>
</organism>
<dbReference type="PROSITE" id="PS00723">
    <property type="entry name" value="POLYPRENYL_SYNTHASE_1"/>
    <property type="match status" value="1"/>
</dbReference>
<dbReference type="GO" id="GO:0046872">
    <property type="term" value="F:metal ion binding"/>
    <property type="evidence" value="ECO:0007669"/>
    <property type="project" value="UniProtKB-KW"/>
</dbReference>
<dbReference type="EMBL" id="JAPMKV010000001">
    <property type="protein sequence ID" value="MCX7444245.1"/>
    <property type="molecule type" value="Genomic_DNA"/>
</dbReference>
<evidence type="ECO:0000256" key="6">
    <source>
        <dbReference type="ARBA" id="ARBA00022842"/>
    </source>
</evidence>
<gene>
    <name evidence="8" type="ORF">OS125_03160</name>
    <name evidence="9" type="ORF">OS129_00035</name>
</gene>
<dbReference type="Proteomes" id="UP001071478">
    <property type="component" value="Unassembled WGS sequence"/>
</dbReference>
<dbReference type="SFLD" id="SFLDS00005">
    <property type="entry name" value="Isoprenoid_Synthase_Type_I"/>
    <property type="match status" value="1"/>
</dbReference>
<evidence type="ECO:0000256" key="1">
    <source>
        <dbReference type="ARBA" id="ARBA00001946"/>
    </source>
</evidence>
<sequence>MNHPTTAPMFRERSGRSVDFLRSGFTGISGLLVDTDPHTAAPLRDVRDICTGGKHLRSLLVHIAADRPAGPVPHCDISVAAAFDLLHGSFLILDDVIDEDETRRGRLTVHAAARNRAVGEYGVRGAGDAEHYGRSVAVLSGAAALTGAIRLVADSGADDATTVALIRLLTDAAGLSMTGEFLDVHYSLPGVVADADSVRTASCLKTSPYSFDAPLIAGATLAGRDGDISALRDIGRHAGAAFQLANDLQSVFSPSSRTGKSTAGDLFLGRATPLLTAARQTGARTELEETLAGDNQAGLPRIRELLRACGAVDEVVTRARGDLAAARALLDETGALPSTEARAGFSAVLDGIGESLRV</sequence>
<evidence type="ECO:0000313" key="9">
    <source>
        <dbReference type="EMBL" id="MCX7467272.1"/>
    </source>
</evidence>
<dbReference type="PANTHER" id="PTHR12001:SF85">
    <property type="entry name" value="SHORT CHAIN ISOPRENYL DIPHOSPHATE SYNTHASE"/>
    <property type="match status" value="1"/>
</dbReference>
<dbReference type="EMBL" id="JAPMKU010000001">
    <property type="protein sequence ID" value="MCX7467272.1"/>
    <property type="molecule type" value="Genomic_DNA"/>
</dbReference>
<dbReference type="GO" id="GO:0008299">
    <property type="term" value="P:isoprenoid biosynthetic process"/>
    <property type="evidence" value="ECO:0007669"/>
    <property type="project" value="InterPro"/>
</dbReference>
<evidence type="ECO:0000256" key="7">
    <source>
        <dbReference type="RuleBase" id="RU004466"/>
    </source>
</evidence>
<protein>
    <submittedName>
        <fullName evidence="9">Polyprenyl synthetase family protein</fullName>
    </submittedName>
</protein>
<dbReference type="Gene3D" id="1.10.600.10">
    <property type="entry name" value="Farnesyl Diphosphate Synthase"/>
    <property type="match status" value="1"/>
</dbReference>
<evidence type="ECO:0000313" key="10">
    <source>
        <dbReference type="Proteomes" id="UP001071478"/>
    </source>
</evidence>
<dbReference type="Proteomes" id="UP001081709">
    <property type="component" value="Unassembled WGS sequence"/>
</dbReference>
<keyword evidence="5" id="KW-0479">Metal-binding</keyword>
<keyword evidence="6" id="KW-0460">Magnesium</keyword>
<dbReference type="InterPro" id="IPR000092">
    <property type="entry name" value="Polyprenyl_synt"/>
</dbReference>
<evidence type="ECO:0000313" key="8">
    <source>
        <dbReference type="EMBL" id="MCX7444245.1"/>
    </source>
</evidence>
<comment type="similarity">
    <text evidence="3 7">Belongs to the FPP/GGPP synthase family.</text>
</comment>
<keyword evidence="4 7" id="KW-0808">Transferase</keyword>
<evidence type="ECO:0000256" key="5">
    <source>
        <dbReference type="ARBA" id="ARBA00022723"/>
    </source>
</evidence>
<comment type="pathway">
    <text evidence="2">Isoprenoid biosynthesis.</text>
</comment>
<reference evidence="9" key="1">
    <citation type="submission" date="2022-11" db="EMBL/GenBank/DDBJ databases">
        <title>Corynebacterium sp. isolated from Penguins.</title>
        <authorList>
            <person name="Sedlar K."/>
            <person name="Svec P."/>
        </authorList>
    </citation>
    <scope>NUCLEOTIDE SEQUENCE</scope>
    <source>
        <strain evidence="8">P7003</strain>
        <strain evidence="9">P7374</strain>
    </source>
</reference>
<proteinExistence type="inferred from homology"/>
<dbReference type="InterPro" id="IPR033749">
    <property type="entry name" value="Polyprenyl_synt_CS"/>
</dbReference>
<dbReference type="Pfam" id="PF00348">
    <property type="entry name" value="polyprenyl_synt"/>
    <property type="match status" value="1"/>
</dbReference>
<evidence type="ECO:0000313" key="11">
    <source>
        <dbReference type="Proteomes" id="UP001081709"/>
    </source>
</evidence>
<evidence type="ECO:0000256" key="3">
    <source>
        <dbReference type="ARBA" id="ARBA00006706"/>
    </source>
</evidence>
<keyword evidence="11" id="KW-1185">Reference proteome</keyword>
<dbReference type="GO" id="GO:0004659">
    <property type="term" value="F:prenyltransferase activity"/>
    <property type="evidence" value="ECO:0007669"/>
    <property type="project" value="InterPro"/>
</dbReference>
<evidence type="ECO:0000256" key="2">
    <source>
        <dbReference type="ARBA" id="ARBA00005128"/>
    </source>
</evidence>
<dbReference type="AlphaFoldDB" id="A0A9Q4GJL5"/>
<comment type="cofactor">
    <cofactor evidence="1">
        <name>Mg(2+)</name>
        <dbReference type="ChEBI" id="CHEBI:18420"/>
    </cofactor>
</comment>
<dbReference type="InterPro" id="IPR008949">
    <property type="entry name" value="Isoprenoid_synthase_dom_sf"/>
</dbReference>
<accession>A0A9Q4GJL5</accession>
<name>A0A9Q4GJL5_9CORY</name>
<dbReference type="RefSeq" id="WP_200253196.1">
    <property type="nucleotide sequence ID" value="NZ_JAENIQ020000002.1"/>
</dbReference>
<dbReference type="PANTHER" id="PTHR12001">
    <property type="entry name" value="GERANYLGERANYL PYROPHOSPHATE SYNTHASE"/>
    <property type="match status" value="1"/>
</dbReference>
<comment type="caution">
    <text evidence="9">The sequence shown here is derived from an EMBL/GenBank/DDBJ whole genome shotgun (WGS) entry which is preliminary data.</text>
</comment>
<evidence type="ECO:0000256" key="4">
    <source>
        <dbReference type="ARBA" id="ARBA00022679"/>
    </source>
</evidence>